<dbReference type="FunFam" id="3.40.225.10:FF:000009">
    <property type="entry name" value="Class II aldolase/adducin N-terminal"/>
    <property type="match status" value="1"/>
</dbReference>
<dbReference type="OrthoDB" id="8859181at2"/>
<dbReference type="InterPro" id="IPR051017">
    <property type="entry name" value="Aldolase-II_Adducin_sf"/>
</dbReference>
<dbReference type="NCBIfam" id="NF004855">
    <property type="entry name" value="PRK06208.1"/>
    <property type="match status" value="1"/>
</dbReference>
<evidence type="ECO:0000256" key="1">
    <source>
        <dbReference type="ARBA" id="ARBA00037961"/>
    </source>
</evidence>
<dbReference type="InterPro" id="IPR036409">
    <property type="entry name" value="Aldolase_II/adducin_N_sf"/>
</dbReference>
<dbReference type="Proteomes" id="UP000291106">
    <property type="component" value="Chromosome"/>
</dbReference>
<accession>A0A411PN10</accession>
<evidence type="ECO:0000313" key="5">
    <source>
        <dbReference type="Proteomes" id="UP000291106"/>
    </source>
</evidence>
<keyword evidence="5" id="KW-1185">Reference proteome</keyword>
<dbReference type="Pfam" id="PF00596">
    <property type="entry name" value="Aldolase_II"/>
    <property type="match status" value="1"/>
</dbReference>
<dbReference type="InterPro" id="IPR001303">
    <property type="entry name" value="Aldolase_II/adducin_N"/>
</dbReference>
<feature type="domain" description="Class II aldolase/adducin N-terminal" evidence="3">
    <location>
        <begin position="59"/>
        <end position="239"/>
    </location>
</feature>
<dbReference type="GO" id="GO:0051015">
    <property type="term" value="F:actin filament binding"/>
    <property type="evidence" value="ECO:0007669"/>
    <property type="project" value="TreeGrafter"/>
</dbReference>
<feature type="compositionally biased region" description="Low complexity" evidence="2">
    <location>
        <begin position="21"/>
        <end position="31"/>
    </location>
</feature>
<protein>
    <submittedName>
        <fullName evidence="4">Class II aldolase/adducin family protein</fullName>
    </submittedName>
</protein>
<dbReference type="GO" id="GO:0005996">
    <property type="term" value="P:monosaccharide metabolic process"/>
    <property type="evidence" value="ECO:0007669"/>
    <property type="project" value="UniProtKB-ARBA"/>
</dbReference>
<dbReference type="Gene3D" id="3.40.225.10">
    <property type="entry name" value="Class II aldolase/adducin N-terminal domain"/>
    <property type="match status" value="1"/>
</dbReference>
<dbReference type="SUPFAM" id="SSF53639">
    <property type="entry name" value="AraD/HMP-PK domain-like"/>
    <property type="match status" value="1"/>
</dbReference>
<name>A0A411PN10_9GAMM</name>
<dbReference type="PANTHER" id="PTHR10672">
    <property type="entry name" value="ADDUCIN"/>
    <property type="match status" value="1"/>
</dbReference>
<organism evidence="4 5">
    <name type="scientific">Shewanella maritima</name>
    <dbReference type="NCBI Taxonomy" id="2520507"/>
    <lineage>
        <taxon>Bacteria</taxon>
        <taxon>Pseudomonadati</taxon>
        <taxon>Pseudomonadota</taxon>
        <taxon>Gammaproteobacteria</taxon>
        <taxon>Alteromonadales</taxon>
        <taxon>Shewanellaceae</taxon>
        <taxon>Shewanella</taxon>
    </lineage>
</organism>
<feature type="region of interest" description="Disordered" evidence="2">
    <location>
        <begin position="1"/>
        <end position="50"/>
    </location>
</feature>
<dbReference type="AlphaFoldDB" id="A0A411PN10"/>
<evidence type="ECO:0000256" key="2">
    <source>
        <dbReference type="SAM" id="MobiDB-lite"/>
    </source>
</evidence>
<dbReference type="KEGG" id="smai:EXU30_10115"/>
<dbReference type="PANTHER" id="PTHR10672:SF39">
    <property type="entry name" value="CLASS II ALDOLASE_ADDUCIN N-TERMINAL DOMAIN-CONTAINING PROTEIN"/>
    <property type="match status" value="1"/>
</dbReference>
<gene>
    <name evidence="4" type="ORF">EXU30_10115</name>
</gene>
<evidence type="ECO:0000313" key="4">
    <source>
        <dbReference type="EMBL" id="QBF84871.1"/>
    </source>
</evidence>
<feature type="compositionally biased region" description="Polar residues" evidence="2">
    <location>
        <begin position="1"/>
        <end position="20"/>
    </location>
</feature>
<proteinExistence type="inferred from homology"/>
<comment type="similarity">
    <text evidence="1">Belongs to the aldolase class II family.</text>
</comment>
<reference evidence="4 5" key="1">
    <citation type="submission" date="2019-02" db="EMBL/GenBank/DDBJ databases">
        <title>Shewanella sp. D4-2 isolated from Dokdo Island.</title>
        <authorList>
            <person name="Baek K."/>
        </authorList>
    </citation>
    <scope>NUCLEOTIDE SEQUENCE [LARGE SCALE GENOMIC DNA]</scope>
    <source>
        <strain evidence="4 5">D4-2</strain>
    </source>
</reference>
<sequence length="292" mass="31908">MTSPLSATKQLATDQQAKSAQAQKMEQQIQQSTRGDSQFKVPRPPQFDDPQAEQTYIKQRLAAAFRVFAMHGFDEGLAGHITVRDNIAPDTFWVNPLAVHFKHIKASDLVRVDHQGNIVEGKYPINNAAFAIHSRIHHARPDVNAVAHAHTTYGRAFSALAQPILPISQDACLFYENHALLGTFTGVVAELTEGDLIANALADNCAVILQNHGLLTVGSSVDAACANFCMLESCCHSQLLAQSAVRSAEQLAQIDHQTALKTRQVNGSEIVTWGNFQPLYQKVLAEDASFLD</sequence>
<dbReference type="EMBL" id="CP036200">
    <property type="protein sequence ID" value="QBF84871.1"/>
    <property type="molecule type" value="Genomic_DNA"/>
</dbReference>
<dbReference type="SMART" id="SM01007">
    <property type="entry name" value="Aldolase_II"/>
    <property type="match status" value="1"/>
</dbReference>
<dbReference type="GO" id="GO:0005856">
    <property type="term" value="C:cytoskeleton"/>
    <property type="evidence" value="ECO:0007669"/>
    <property type="project" value="TreeGrafter"/>
</dbReference>
<evidence type="ECO:0000259" key="3">
    <source>
        <dbReference type="SMART" id="SM01007"/>
    </source>
</evidence>